<organism evidence="1 2">
    <name type="scientific">Rhizophagus irregularis</name>
    <dbReference type="NCBI Taxonomy" id="588596"/>
    <lineage>
        <taxon>Eukaryota</taxon>
        <taxon>Fungi</taxon>
        <taxon>Fungi incertae sedis</taxon>
        <taxon>Mucoromycota</taxon>
        <taxon>Glomeromycotina</taxon>
        <taxon>Glomeromycetes</taxon>
        <taxon>Glomerales</taxon>
        <taxon>Glomeraceae</taxon>
        <taxon>Rhizophagus</taxon>
    </lineage>
</organism>
<proteinExistence type="predicted"/>
<dbReference type="AlphaFoldDB" id="A0A2I1HLD8"/>
<sequence>MSEESTIPMPFFCKWLNVHSNPKHLHEHIQQRPFKVLLPQSYRKVCGEVDVLMKEEVNNDEASTLAKGKVNKDEIPPTKLSYQRRTEEVDLSNYDHNNHDCLHIVSKEKLTEEEEDKLLWETFRNIFKGSKAVTLLSKAREMLGMEV</sequence>
<evidence type="ECO:0000313" key="1">
    <source>
        <dbReference type="EMBL" id="PKY59694.1"/>
    </source>
</evidence>
<keyword evidence="2" id="KW-1185">Reference proteome</keyword>
<protein>
    <submittedName>
        <fullName evidence="1">Uncharacterized protein</fullName>
    </submittedName>
</protein>
<gene>
    <name evidence="1" type="ORF">RhiirA4_482661</name>
</gene>
<dbReference type="VEuPathDB" id="FungiDB:RhiirFUN_006500"/>
<accession>A0A2I1HLD8</accession>
<comment type="caution">
    <text evidence="1">The sequence shown here is derived from an EMBL/GenBank/DDBJ whole genome shotgun (WGS) entry which is preliminary data.</text>
</comment>
<dbReference type="EMBL" id="LLXI01003710">
    <property type="protein sequence ID" value="PKY59694.1"/>
    <property type="molecule type" value="Genomic_DNA"/>
</dbReference>
<reference evidence="1 2" key="1">
    <citation type="submission" date="2015-10" db="EMBL/GenBank/DDBJ databases">
        <title>Genome analyses suggest a sexual origin of heterokaryosis in a supposedly ancient asexual fungus.</title>
        <authorList>
            <person name="Ropars J."/>
            <person name="Sedzielewska K."/>
            <person name="Noel J."/>
            <person name="Charron P."/>
            <person name="Farinelli L."/>
            <person name="Marton T."/>
            <person name="Kruger M."/>
            <person name="Pelin A."/>
            <person name="Brachmann A."/>
            <person name="Corradi N."/>
        </authorList>
    </citation>
    <scope>NUCLEOTIDE SEQUENCE [LARGE SCALE GENOMIC DNA]</scope>
    <source>
        <strain evidence="1 2">A4</strain>
    </source>
</reference>
<dbReference type="VEuPathDB" id="FungiDB:FUN_004320"/>
<dbReference type="Proteomes" id="UP000234323">
    <property type="component" value="Unassembled WGS sequence"/>
</dbReference>
<name>A0A2I1HLD8_9GLOM</name>
<evidence type="ECO:0000313" key="2">
    <source>
        <dbReference type="Proteomes" id="UP000234323"/>
    </source>
</evidence>
<dbReference type="VEuPathDB" id="FungiDB:RhiirA1_392385"/>